<dbReference type="PANTHER" id="PTHR43178:SF2">
    <property type="entry name" value="DIHYDROLIPOYLLYSINE-RESIDUE ACETYLTRANSFERASE COMPONENT OF PYRUVATE DEHYDROGENASE COMPLEX"/>
    <property type="match status" value="1"/>
</dbReference>
<dbReference type="InterPro" id="IPR011053">
    <property type="entry name" value="Single_hybrid_motif"/>
</dbReference>
<reference evidence="13 14" key="1">
    <citation type="journal article" date="2015" name="Int. J. Syst. Evol. Microbiol.">
        <title>Gemmobacter intermedius sp. nov., isolated from a white stork (Ciconia ciconia).</title>
        <authorList>
            <person name="Kampfer P."/>
            <person name="Jerzak L."/>
            <person name="Wilharm G."/>
            <person name="Golke J."/>
            <person name="Busse H.J."/>
            <person name="Glaeser S.P."/>
        </authorList>
    </citation>
    <scope>NUCLEOTIDE SEQUENCE [LARGE SCALE GENOMIC DNA]</scope>
    <source>
        <strain evidence="13 14">119/4</strain>
    </source>
</reference>
<dbReference type="GO" id="GO:0004742">
    <property type="term" value="F:dihydrolipoyllysine-residue acetyltransferase activity"/>
    <property type="evidence" value="ECO:0007669"/>
    <property type="project" value="UniProtKB-EC"/>
</dbReference>
<protein>
    <recommendedName>
        <fullName evidence="9">Dihydrolipoamide acetyltransferase component of pyruvate dehydrogenase complex</fullName>
        <ecNumber evidence="9">2.3.1.-</ecNumber>
    </recommendedName>
</protein>
<feature type="compositionally biased region" description="Pro residues" evidence="10">
    <location>
        <begin position="85"/>
        <end position="98"/>
    </location>
</feature>
<dbReference type="InterPro" id="IPR036625">
    <property type="entry name" value="E3-bd_dom_sf"/>
</dbReference>
<dbReference type="EMBL" id="SBLC01000013">
    <property type="protein sequence ID" value="RWY40992.1"/>
    <property type="molecule type" value="Genomic_DNA"/>
</dbReference>
<dbReference type="AlphaFoldDB" id="A0A3S3YIN9"/>
<dbReference type="FunFam" id="3.30.559.10:FF:000004">
    <property type="entry name" value="Acetyltransferase component of pyruvate dehydrogenase complex"/>
    <property type="match status" value="1"/>
</dbReference>
<dbReference type="Proteomes" id="UP000287168">
    <property type="component" value="Unassembled WGS sequence"/>
</dbReference>
<evidence type="ECO:0000256" key="5">
    <source>
        <dbReference type="ARBA" id="ARBA00022823"/>
    </source>
</evidence>
<evidence type="ECO:0000259" key="12">
    <source>
        <dbReference type="PROSITE" id="PS51826"/>
    </source>
</evidence>
<evidence type="ECO:0000256" key="4">
    <source>
        <dbReference type="ARBA" id="ARBA00022679"/>
    </source>
</evidence>
<proteinExistence type="inferred from homology"/>
<keyword evidence="14" id="KW-1185">Reference proteome</keyword>
<dbReference type="Pfam" id="PF02817">
    <property type="entry name" value="E3_binding"/>
    <property type="match status" value="1"/>
</dbReference>
<dbReference type="InterPro" id="IPR050743">
    <property type="entry name" value="2-oxoacid_DH_E2_comp"/>
</dbReference>
<evidence type="ECO:0000256" key="9">
    <source>
        <dbReference type="RuleBase" id="RU003423"/>
    </source>
</evidence>
<dbReference type="Gene3D" id="2.40.50.100">
    <property type="match status" value="1"/>
</dbReference>
<dbReference type="GO" id="GO:0005737">
    <property type="term" value="C:cytoplasm"/>
    <property type="evidence" value="ECO:0007669"/>
    <property type="project" value="TreeGrafter"/>
</dbReference>
<dbReference type="Gene3D" id="4.10.320.10">
    <property type="entry name" value="E3-binding domain"/>
    <property type="match status" value="1"/>
</dbReference>
<evidence type="ECO:0000313" key="14">
    <source>
        <dbReference type="Proteomes" id="UP000287168"/>
    </source>
</evidence>
<dbReference type="InterPro" id="IPR000089">
    <property type="entry name" value="Biotin_lipoyl"/>
</dbReference>
<accession>A0A3S3YIN9</accession>
<dbReference type="GO" id="GO:0006086">
    <property type="term" value="P:pyruvate decarboxylation to acetyl-CoA"/>
    <property type="evidence" value="ECO:0007669"/>
    <property type="project" value="TreeGrafter"/>
</dbReference>
<comment type="catalytic activity">
    <reaction evidence="8">
        <text>N(6)-[(R)-dihydrolipoyl]-L-lysyl-[protein] + acetyl-CoA = N(6)-[(R)-S(8)-acetyldihydrolipoyl]-L-lysyl-[protein] + CoA</text>
        <dbReference type="Rhea" id="RHEA:17017"/>
        <dbReference type="Rhea" id="RHEA-COMP:10475"/>
        <dbReference type="Rhea" id="RHEA-COMP:10478"/>
        <dbReference type="ChEBI" id="CHEBI:57287"/>
        <dbReference type="ChEBI" id="CHEBI:57288"/>
        <dbReference type="ChEBI" id="CHEBI:83100"/>
        <dbReference type="ChEBI" id="CHEBI:83111"/>
        <dbReference type="EC" id="2.3.1.12"/>
    </reaction>
</comment>
<comment type="similarity">
    <text evidence="2 9">Belongs to the 2-oxoacid dehydrogenase family.</text>
</comment>
<evidence type="ECO:0000256" key="3">
    <source>
        <dbReference type="ARBA" id="ARBA00011484"/>
    </source>
</evidence>
<feature type="domain" description="Lipoyl-binding" evidence="11">
    <location>
        <begin position="1"/>
        <end position="75"/>
    </location>
</feature>
<comment type="function">
    <text evidence="7">The pyruvate dehydrogenase complex catalyzes the overall conversion of pyruvate to acetyl-CoA and CO(2). It contains multiple copies of three enzymatic components: pyruvate dehydrogenase (E1), dihydrolipoamide acetyltransferase (E2) and lipoamide dehydrogenase (E3).</text>
</comment>
<dbReference type="EC" id="2.3.1.-" evidence="9"/>
<evidence type="ECO:0000256" key="6">
    <source>
        <dbReference type="ARBA" id="ARBA00023315"/>
    </source>
</evidence>
<keyword evidence="6 9" id="KW-0012">Acyltransferase</keyword>
<dbReference type="Pfam" id="PF00198">
    <property type="entry name" value="2-oxoacid_dh"/>
    <property type="match status" value="1"/>
</dbReference>
<evidence type="ECO:0000256" key="2">
    <source>
        <dbReference type="ARBA" id="ARBA00007317"/>
    </source>
</evidence>
<comment type="caution">
    <text evidence="13">The sequence shown here is derived from an EMBL/GenBank/DDBJ whole genome shotgun (WGS) entry which is preliminary data.</text>
</comment>
<gene>
    <name evidence="13" type="ORF">EP867_10925</name>
</gene>
<name>A0A3S3YIN9_9RHOB</name>
<evidence type="ECO:0000256" key="7">
    <source>
        <dbReference type="ARBA" id="ARBA00025211"/>
    </source>
</evidence>
<dbReference type="Pfam" id="PF00364">
    <property type="entry name" value="Biotin_lipoyl"/>
    <property type="match status" value="1"/>
</dbReference>
<dbReference type="PROSITE" id="PS51826">
    <property type="entry name" value="PSBD"/>
    <property type="match status" value="1"/>
</dbReference>
<comment type="subunit">
    <text evidence="3">Forms a 24-polypeptide structural core with octahedral symmetry.</text>
</comment>
<feature type="region of interest" description="Disordered" evidence="10">
    <location>
        <begin position="84"/>
        <end position="120"/>
    </location>
</feature>
<dbReference type="InterPro" id="IPR003016">
    <property type="entry name" value="2-oxoA_DH_lipoyl-BS"/>
</dbReference>
<dbReference type="PROSITE" id="PS50968">
    <property type="entry name" value="BIOTINYL_LIPOYL"/>
    <property type="match status" value="1"/>
</dbReference>
<evidence type="ECO:0000256" key="8">
    <source>
        <dbReference type="ARBA" id="ARBA00048370"/>
    </source>
</evidence>
<feature type="compositionally biased region" description="Low complexity" evidence="10">
    <location>
        <begin position="99"/>
        <end position="120"/>
    </location>
</feature>
<evidence type="ECO:0000313" key="13">
    <source>
        <dbReference type="EMBL" id="RWY40992.1"/>
    </source>
</evidence>
<dbReference type="GO" id="GO:0031405">
    <property type="term" value="F:lipoic acid binding"/>
    <property type="evidence" value="ECO:0007669"/>
    <property type="project" value="TreeGrafter"/>
</dbReference>
<dbReference type="RefSeq" id="WP_128489094.1">
    <property type="nucleotide sequence ID" value="NZ_JBHLXB010000003.1"/>
</dbReference>
<dbReference type="PANTHER" id="PTHR43178">
    <property type="entry name" value="DIHYDROLIPOAMIDE ACETYLTRANSFERASE COMPONENT OF PYRUVATE DEHYDROGENASE COMPLEX"/>
    <property type="match status" value="1"/>
</dbReference>
<dbReference type="InterPro" id="IPR004167">
    <property type="entry name" value="PSBD"/>
</dbReference>
<keyword evidence="5 9" id="KW-0450">Lipoyl</keyword>
<dbReference type="OrthoDB" id="9805770at2"/>
<dbReference type="CDD" id="cd06849">
    <property type="entry name" value="lipoyl_domain"/>
    <property type="match status" value="1"/>
</dbReference>
<organism evidence="13 14">
    <name type="scientific">Falsigemmobacter intermedius</name>
    <dbReference type="NCBI Taxonomy" id="1553448"/>
    <lineage>
        <taxon>Bacteria</taxon>
        <taxon>Pseudomonadati</taxon>
        <taxon>Pseudomonadota</taxon>
        <taxon>Alphaproteobacteria</taxon>
        <taxon>Rhodobacterales</taxon>
        <taxon>Paracoccaceae</taxon>
        <taxon>Falsigemmobacter</taxon>
    </lineage>
</organism>
<evidence type="ECO:0000256" key="1">
    <source>
        <dbReference type="ARBA" id="ARBA00001938"/>
    </source>
</evidence>
<dbReference type="SUPFAM" id="SSF51230">
    <property type="entry name" value="Single hybrid motif"/>
    <property type="match status" value="1"/>
</dbReference>
<evidence type="ECO:0000256" key="10">
    <source>
        <dbReference type="SAM" id="MobiDB-lite"/>
    </source>
</evidence>
<dbReference type="SUPFAM" id="SSF47005">
    <property type="entry name" value="Peripheral subunit-binding domain of 2-oxo acid dehydrogenase complex"/>
    <property type="match status" value="1"/>
</dbReference>
<dbReference type="InterPro" id="IPR023213">
    <property type="entry name" value="CAT-like_dom_sf"/>
</dbReference>
<dbReference type="InterPro" id="IPR001078">
    <property type="entry name" value="2-oxoacid_DH_actylTfrase"/>
</dbReference>
<sequence length="425" mass="44156">MKEILIPDMGMGGAVPVVEIPVQPGQHITAGQTVLVIEADKATLDVPCEIEGTVLEILVALGDQVSAGQPMLRLEVAGAAEAAPVPAPAPDAAPPAAPAPAAAPAVAPAPAAPAPASAMAEPVRDPEAAVYASPSVRRMAFRLGADLSRIAGSGRNGRITPEDVEAWVKARLAAPAPAAAAAQTSLGLMPWPKLNPEAYGPVERLPLSRIGRLSGPALQRNAVLIPHVTNFDEADLTELDALRKSVNATEGRKDSILPYIAKACAAALKLHPKFNAVLDGEDLILRRYVHIGIAADTPEGLVVPVLRDVDKKSVRELSDEMASLAADARAGRLKPADMQGAGFTISSLGGIGGTGFTPIINAPEVAILGLARAQIKPVWDGAGFAPRLIQPMALSWDHRACDGVAAARFLRTIADFTGDFRRILL</sequence>
<dbReference type="PROSITE" id="PS00189">
    <property type="entry name" value="LIPOYL"/>
    <property type="match status" value="1"/>
</dbReference>
<keyword evidence="4 9" id="KW-0808">Transferase</keyword>
<dbReference type="Gene3D" id="3.30.559.10">
    <property type="entry name" value="Chloramphenicol acetyltransferase-like domain"/>
    <property type="match status" value="1"/>
</dbReference>
<evidence type="ECO:0000259" key="11">
    <source>
        <dbReference type="PROSITE" id="PS50968"/>
    </source>
</evidence>
<dbReference type="SUPFAM" id="SSF52777">
    <property type="entry name" value="CoA-dependent acyltransferases"/>
    <property type="match status" value="1"/>
</dbReference>
<comment type="cofactor">
    <cofactor evidence="1 9">
        <name>(R)-lipoate</name>
        <dbReference type="ChEBI" id="CHEBI:83088"/>
    </cofactor>
</comment>
<feature type="domain" description="Peripheral subunit-binding (PSBD)" evidence="12">
    <location>
        <begin position="131"/>
        <end position="168"/>
    </location>
</feature>